<organism evidence="1 2">
    <name type="scientific">Vitis vinifera</name>
    <name type="common">Grape</name>
    <dbReference type="NCBI Taxonomy" id="29760"/>
    <lineage>
        <taxon>Eukaryota</taxon>
        <taxon>Viridiplantae</taxon>
        <taxon>Streptophyta</taxon>
        <taxon>Embryophyta</taxon>
        <taxon>Tracheophyta</taxon>
        <taxon>Spermatophyta</taxon>
        <taxon>Magnoliopsida</taxon>
        <taxon>eudicotyledons</taxon>
        <taxon>Gunneridae</taxon>
        <taxon>Pentapetalae</taxon>
        <taxon>rosids</taxon>
        <taxon>Vitales</taxon>
        <taxon>Vitaceae</taxon>
        <taxon>Viteae</taxon>
        <taxon>Vitis</taxon>
    </lineage>
</organism>
<evidence type="ECO:0000313" key="2">
    <source>
        <dbReference type="Proteomes" id="UP000288805"/>
    </source>
</evidence>
<reference evidence="1 2" key="1">
    <citation type="journal article" date="2018" name="PLoS Genet.">
        <title>Population sequencing reveals clonal diversity and ancestral inbreeding in the grapevine cultivar Chardonnay.</title>
        <authorList>
            <person name="Roach M.J."/>
            <person name="Johnson D.L."/>
            <person name="Bohlmann J."/>
            <person name="van Vuuren H.J."/>
            <person name="Jones S.J."/>
            <person name="Pretorius I.S."/>
            <person name="Schmidt S.A."/>
            <person name="Borneman A.R."/>
        </authorList>
    </citation>
    <scope>NUCLEOTIDE SEQUENCE [LARGE SCALE GENOMIC DNA]</scope>
    <source>
        <strain evidence="2">cv. Chardonnay</strain>
        <tissue evidence="1">Leaf</tissue>
    </source>
</reference>
<comment type="caution">
    <text evidence="1">The sequence shown here is derived from an EMBL/GenBank/DDBJ whole genome shotgun (WGS) entry which is preliminary data.</text>
</comment>
<gene>
    <name evidence="1" type="ORF">CK203_089043</name>
</gene>
<dbReference type="PANTHER" id="PTHR34427">
    <property type="entry name" value="DUF4283 DOMAIN PROTEIN"/>
    <property type="match status" value="1"/>
</dbReference>
<proteinExistence type="predicted"/>
<protein>
    <submittedName>
        <fullName evidence="1">Uncharacterized protein</fullName>
    </submittedName>
</protein>
<evidence type="ECO:0000313" key="1">
    <source>
        <dbReference type="EMBL" id="RVW55309.1"/>
    </source>
</evidence>
<dbReference type="EMBL" id="QGNW01001118">
    <property type="protein sequence ID" value="RVW55309.1"/>
    <property type="molecule type" value="Genomic_DNA"/>
</dbReference>
<sequence>MWLEVEEFKYMAGNWWVSYTVRGLYSHILATKLKVLKQDLKTWNGEGRETVVSDEENEARRKAMEEYNLKEGALLSIVFFFNQGTGDLSINGMTFEDLALGLDDFSLAFWQFHLDFMKSERLEIEQSSITASHYFDYGGTLHYLEEGKGRGLHRRVLSEEEHKWRKVTLKLEKIKEISSWGALERKLHMGVGDSLVRVTLVGSRLLQGSMGRMRRDEGGWCSKTVRKGYDVGLWKAIKRGWEDFNNRTSFTGELVKVFANEHRKITCDALLLTRMTSHRDLDALSLILIVLSLSLSPSLSRVVVGCGQSGFRDHCGNMVTTLAFKNFQVDKSLVGGRYKLLTKVLANGLRKVVDKVVSKFQKAFAEGRQIFYAMLIANEAVDSMLKKRDCGLLCKLDIERTYNHVKELFVNNSWQDGVGKLPSSYLGLPLRAPCKSVEVWDGIEEWFCPSFANGVGRFSSERDSLWKKIIKGKFEEEGGWRLGVVRGSYVVGVWKEIRKQWDFFKTKISISMDNGSKVSEGERRKKEESIPVRLQAETGKIWGNRDRLLVRMEGSRRRESGEVGVVDGECLGAERKAWLAWLEEGQALLEFEFVEEARRVLAAGKRSVGGIQVGLELWSPSYGCLEEGEIREEVWVRIMGLPISLWVPSILRRVGDECGGFVAMDPLTEKMENLRWTRILVKTKGGELPSSLEIGVEGISYNLPLWWEVLPSIRQNSEGYRGSTYRARGEVKGNGGARAGPRVEE</sequence>
<name>A0A438F5L0_VITVI</name>
<dbReference type="AlphaFoldDB" id="A0A438F5L0"/>
<dbReference type="PANTHER" id="PTHR34427:SF5">
    <property type="entry name" value="DUF4283 DOMAIN-CONTAINING PROTEIN"/>
    <property type="match status" value="1"/>
</dbReference>
<accession>A0A438F5L0</accession>
<dbReference type="Proteomes" id="UP000288805">
    <property type="component" value="Unassembled WGS sequence"/>
</dbReference>